<feature type="region of interest" description="Disordered" evidence="1">
    <location>
        <begin position="166"/>
        <end position="265"/>
    </location>
</feature>
<protein>
    <submittedName>
        <fullName evidence="2">Uncharacterized protein</fullName>
    </submittedName>
</protein>
<proteinExistence type="predicted"/>
<evidence type="ECO:0000256" key="1">
    <source>
        <dbReference type="SAM" id="MobiDB-lite"/>
    </source>
</evidence>
<feature type="region of interest" description="Disordered" evidence="1">
    <location>
        <begin position="122"/>
        <end position="142"/>
    </location>
</feature>
<gene>
    <name evidence="2" type="ORF">SAY87_027571</name>
</gene>
<evidence type="ECO:0000313" key="3">
    <source>
        <dbReference type="Proteomes" id="UP001345219"/>
    </source>
</evidence>
<sequence>MDSDPNSQGGSFNDVICSSNGTGVHASSGDGSDPKQTGGALFDSNGSSWEVEVKSDGYLSAKQAQEKDDKADYMDHGPDFHGGSFNDAFVVNSSAYDVRVHDSSELAAKSTTFEIERTRYAPAVSSGSSQKVGVEPVQIPPPEVYYSKPVENGNIVVSGMEACKQSTPLLEGSSTEDSKELVGANDAQSPIDFLPSSDVSRSALQNEEKPKQVLKEGIRKESAVDSDLNCRVTPNDGSRSDEHTDGRKGCPQGMELGTSSHKRMP</sequence>
<dbReference type="AlphaFoldDB" id="A0AAN7PI79"/>
<accession>A0AAN7PI79</accession>
<feature type="compositionally biased region" description="Basic and acidic residues" evidence="1">
    <location>
        <begin position="206"/>
        <end position="223"/>
    </location>
</feature>
<reference evidence="2 3" key="1">
    <citation type="journal article" date="2023" name="Hortic Res">
        <title>Pangenome of water caltrop reveals structural variations and asymmetric subgenome divergence after allopolyploidization.</title>
        <authorList>
            <person name="Zhang X."/>
            <person name="Chen Y."/>
            <person name="Wang L."/>
            <person name="Yuan Y."/>
            <person name="Fang M."/>
            <person name="Shi L."/>
            <person name="Lu R."/>
            <person name="Comes H.P."/>
            <person name="Ma Y."/>
            <person name="Chen Y."/>
            <person name="Huang G."/>
            <person name="Zhou Y."/>
            <person name="Zheng Z."/>
            <person name="Qiu Y."/>
        </authorList>
    </citation>
    <scope>NUCLEOTIDE SEQUENCE [LARGE SCALE GENOMIC DNA]</scope>
    <source>
        <tissue evidence="2">Roots</tissue>
    </source>
</reference>
<feature type="region of interest" description="Disordered" evidence="1">
    <location>
        <begin position="1"/>
        <end position="46"/>
    </location>
</feature>
<name>A0AAN7PI79_9MYRT</name>
<organism evidence="2 3">
    <name type="scientific">Trapa incisa</name>
    <dbReference type="NCBI Taxonomy" id="236973"/>
    <lineage>
        <taxon>Eukaryota</taxon>
        <taxon>Viridiplantae</taxon>
        <taxon>Streptophyta</taxon>
        <taxon>Embryophyta</taxon>
        <taxon>Tracheophyta</taxon>
        <taxon>Spermatophyta</taxon>
        <taxon>Magnoliopsida</taxon>
        <taxon>eudicotyledons</taxon>
        <taxon>Gunneridae</taxon>
        <taxon>Pentapetalae</taxon>
        <taxon>rosids</taxon>
        <taxon>malvids</taxon>
        <taxon>Myrtales</taxon>
        <taxon>Lythraceae</taxon>
        <taxon>Trapa</taxon>
    </lineage>
</organism>
<evidence type="ECO:0000313" key="2">
    <source>
        <dbReference type="EMBL" id="KAK4750122.1"/>
    </source>
</evidence>
<keyword evidence="3" id="KW-1185">Reference proteome</keyword>
<feature type="compositionally biased region" description="Polar residues" evidence="1">
    <location>
        <begin position="1"/>
        <end position="22"/>
    </location>
</feature>
<dbReference type="Proteomes" id="UP001345219">
    <property type="component" value="Chromosome 21"/>
</dbReference>
<feature type="compositionally biased region" description="Basic and acidic residues" evidence="1">
    <location>
        <begin position="238"/>
        <end position="248"/>
    </location>
</feature>
<feature type="compositionally biased region" description="Polar residues" evidence="1">
    <location>
        <begin position="166"/>
        <end position="175"/>
    </location>
</feature>
<comment type="caution">
    <text evidence="2">The sequence shown here is derived from an EMBL/GenBank/DDBJ whole genome shotgun (WGS) entry which is preliminary data.</text>
</comment>
<dbReference type="EMBL" id="JAXIOK010000018">
    <property type="protein sequence ID" value="KAK4750122.1"/>
    <property type="molecule type" value="Genomic_DNA"/>
</dbReference>